<feature type="compositionally biased region" description="Low complexity" evidence="1">
    <location>
        <begin position="197"/>
        <end position="208"/>
    </location>
</feature>
<feature type="region of interest" description="Disordered" evidence="1">
    <location>
        <begin position="180"/>
        <end position="208"/>
    </location>
</feature>
<evidence type="ECO:0000313" key="2">
    <source>
        <dbReference type="EMBL" id="GIM04519.1"/>
    </source>
</evidence>
<dbReference type="AlphaFoldDB" id="A0A8J4GC32"/>
<evidence type="ECO:0000313" key="3">
    <source>
        <dbReference type="Proteomes" id="UP000722791"/>
    </source>
</evidence>
<organism evidence="2 3">
    <name type="scientific">Volvox reticuliferus</name>
    <dbReference type="NCBI Taxonomy" id="1737510"/>
    <lineage>
        <taxon>Eukaryota</taxon>
        <taxon>Viridiplantae</taxon>
        <taxon>Chlorophyta</taxon>
        <taxon>core chlorophytes</taxon>
        <taxon>Chlorophyceae</taxon>
        <taxon>CS clade</taxon>
        <taxon>Chlamydomonadales</taxon>
        <taxon>Volvocaceae</taxon>
        <taxon>Volvox</taxon>
    </lineage>
</organism>
<feature type="compositionally biased region" description="Polar residues" evidence="1">
    <location>
        <begin position="394"/>
        <end position="404"/>
    </location>
</feature>
<reference evidence="2" key="1">
    <citation type="journal article" date="2021" name="Proc. Natl. Acad. Sci. U.S.A.">
        <title>Three genomes in the algal genus Volvox reveal the fate of a haploid sex-determining region after a transition to homothallism.</title>
        <authorList>
            <person name="Yamamoto K."/>
            <person name="Hamaji T."/>
            <person name="Kawai-Toyooka H."/>
            <person name="Matsuzaki R."/>
            <person name="Takahashi F."/>
            <person name="Nishimura Y."/>
            <person name="Kawachi M."/>
            <person name="Noguchi H."/>
            <person name="Minakuchi Y."/>
            <person name="Umen J.G."/>
            <person name="Toyoda A."/>
            <person name="Nozaki H."/>
        </authorList>
    </citation>
    <scope>NUCLEOTIDE SEQUENCE</scope>
    <source>
        <strain evidence="2">NIES-3785</strain>
    </source>
</reference>
<feature type="region of interest" description="Disordered" evidence="1">
    <location>
        <begin position="314"/>
        <end position="431"/>
    </location>
</feature>
<feature type="compositionally biased region" description="Low complexity" evidence="1">
    <location>
        <begin position="458"/>
        <end position="492"/>
    </location>
</feature>
<protein>
    <submittedName>
        <fullName evidence="2">Uncharacterized protein</fullName>
    </submittedName>
</protein>
<feature type="compositionally biased region" description="Low complexity" evidence="1">
    <location>
        <begin position="314"/>
        <end position="336"/>
    </location>
</feature>
<proteinExistence type="predicted"/>
<gene>
    <name evidence="2" type="ORF">Vretimale_9075</name>
</gene>
<accession>A0A8J4GC32</accession>
<feature type="region of interest" description="Disordered" evidence="1">
    <location>
        <begin position="448"/>
        <end position="517"/>
    </location>
</feature>
<comment type="caution">
    <text evidence="2">The sequence shown here is derived from an EMBL/GenBank/DDBJ whole genome shotgun (WGS) entry which is preliminary data.</text>
</comment>
<feature type="compositionally biased region" description="Low complexity" evidence="1">
    <location>
        <begin position="405"/>
        <end position="422"/>
    </location>
</feature>
<name>A0A8J4GC32_9CHLO</name>
<dbReference type="Proteomes" id="UP000722791">
    <property type="component" value="Unassembled WGS sequence"/>
</dbReference>
<sequence>MQKRPPSCWSRDYGSDDLGPVHCATTWCCGQQQQRPTGRWRRPYKALARRGLVLAARLAGSERGRGRVGQGEKAPKQGIRMIEADARRLMAAQAGDNRFSYRSKPPMSVAPFVNMGALANGATPEGLPYAVVRPSLQPAYLPCDSVADAYASSLSRFMYRCGKWCRLPCLSDCGSHPRLRHRTQQSWRRKPPPSSITTTTTNNNNNPMPTCCSRQLQCYSSSSSSSSRRLRSRCLGLAYRARVAASGRAKGGPFRYPCRYRNSNSRLSSNSSCFCSPGLYLCRPDSAHLAAVARTAPEPEPVVAAVADAGSAQGGQSSTLLQLSQQLQQQQGQQSGPARAPTPPPVQVQQQQPQLHQQSPQQPQQQQHQQLMQQQPHILQQPQQQQFMRPQAHPLQQQSLAQVFQPQQNSQQQQQPQPSSSQLVGGTQPTLPGVHEALQQQQRFQAAQPYMSTQPQLQSHPQQSNHHEQQQQTQQPQQQPQAQFQQQAGTAQMGLMMQPGRPGLSLSGSGAVQFATG</sequence>
<feature type="compositionally biased region" description="Basic residues" evidence="1">
    <location>
        <begin position="180"/>
        <end position="191"/>
    </location>
</feature>
<feature type="compositionally biased region" description="Low complexity" evidence="1">
    <location>
        <begin position="347"/>
        <end position="386"/>
    </location>
</feature>
<dbReference type="EMBL" id="BNCQ01000016">
    <property type="protein sequence ID" value="GIM04519.1"/>
    <property type="molecule type" value="Genomic_DNA"/>
</dbReference>
<feature type="non-terminal residue" evidence="2">
    <location>
        <position position="1"/>
    </location>
</feature>
<evidence type="ECO:0000256" key="1">
    <source>
        <dbReference type="SAM" id="MobiDB-lite"/>
    </source>
</evidence>